<organism evidence="1 2">
    <name type="scientific">Oncorhynchus mykiss</name>
    <name type="common">Rainbow trout</name>
    <name type="synonym">Salmo gairdneri</name>
    <dbReference type="NCBI Taxonomy" id="8022"/>
    <lineage>
        <taxon>Eukaryota</taxon>
        <taxon>Metazoa</taxon>
        <taxon>Chordata</taxon>
        <taxon>Craniata</taxon>
        <taxon>Vertebrata</taxon>
        <taxon>Euteleostomi</taxon>
        <taxon>Actinopterygii</taxon>
        <taxon>Neopterygii</taxon>
        <taxon>Teleostei</taxon>
        <taxon>Protacanthopterygii</taxon>
        <taxon>Salmoniformes</taxon>
        <taxon>Salmonidae</taxon>
        <taxon>Salmoninae</taxon>
        <taxon>Oncorhynchus</taxon>
    </lineage>
</organism>
<proteinExistence type="predicted"/>
<protein>
    <submittedName>
        <fullName evidence="1">Uncharacterized protein</fullName>
    </submittedName>
</protein>
<sequence>MWEDLAEQVAALIQHLIENTPAIFGEDVECIFTEPKKEQGTAEDVMVESYQQIDSSDYWD</sequence>
<evidence type="ECO:0000313" key="1">
    <source>
        <dbReference type="EMBL" id="CDQ60105.1"/>
    </source>
</evidence>
<dbReference type="STRING" id="8022.A0A060W6B1"/>
<dbReference type="PaxDb" id="8022-A0A060W6B1"/>
<gene>
    <name evidence="1" type="ORF">GSONMT00081104001</name>
</gene>
<evidence type="ECO:0000313" key="2">
    <source>
        <dbReference type="Proteomes" id="UP000193380"/>
    </source>
</evidence>
<reference evidence="1" key="2">
    <citation type="submission" date="2014-03" db="EMBL/GenBank/DDBJ databases">
        <authorList>
            <person name="Genoscope - CEA"/>
        </authorList>
    </citation>
    <scope>NUCLEOTIDE SEQUENCE</scope>
</reference>
<dbReference type="Proteomes" id="UP000193380">
    <property type="component" value="Unassembled WGS sequence"/>
</dbReference>
<dbReference type="EMBL" id="FR904341">
    <property type="protein sequence ID" value="CDQ60105.1"/>
    <property type="molecule type" value="Genomic_DNA"/>
</dbReference>
<name>A0A060W6B1_ONCMY</name>
<reference evidence="1" key="1">
    <citation type="journal article" date="2014" name="Nat. Commun.">
        <title>The rainbow trout genome provides novel insights into evolution after whole-genome duplication in vertebrates.</title>
        <authorList>
            <person name="Berthelot C."/>
            <person name="Brunet F."/>
            <person name="Chalopin D."/>
            <person name="Juanchich A."/>
            <person name="Bernard M."/>
            <person name="Noel B."/>
            <person name="Bento P."/>
            <person name="Da Silva C."/>
            <person name="Labadie K."/>
            <person name="Alberti A."/>
            <person name="Aury J.M."/>
            <person name="Louis A."/>
            <person name="Dehais P."/>
            <person name="Bardou P."/>
            <person name="Montfort J."/>
            <person name="Klopp C."/>
            <person name="Cabau C."/>
            <person name="Gaspin C."/>
            <person name="Thorgaard G.H."/>
            <person name="Boussaha M."/>
            <person name="Quillet E."/>
            <person name="Guyomard R."/>
            <person name="Galiana D."/>
            <person name="Bobe J."/>
            <person name="Volff J.N."/>
            <person name="Genet C."/>
            <person name="Wincker P."/>
            <person name="Jaillon O."/>
            <person name="Roest Crollius H."/>
            <person name="Guiguen Y."/>
        </authorList>
    </citation>
    <scope>NUCLEOTIDE SEQUENCE [LARGE SCALE GENOMIC DNA]</scope>
</reference>
<dbReference type="AlphaFoldDB" id="A0A060W6B1"/>
<accession>A0A060W6B1</accession>